<keyword evidence="1" id="KW-0614">Plasmid</keyword>
<dbReference type="KEGG" id="gox:GOX2556"/>
<name>Q5HXY1_GLUOX</name>
<dbReference type="AlphaFoldDB" id="Q5HXY1"/>
<evidence type="ECO:0000313" key="1">
    <source>
        <dbReference type="EMBL" id="AAW59622.1"/>
    </source>
</evidence>
<organism evidence="1 2">
    <name type="scientific">Gluconobacter oxydans (strain 621H)</name>
    <name type="common">Gluconobacter suboxydans</name>
    <dbReference type="NCBI Taxonomy" id="290633"/>
    <lineage>
        <taxon>Bacteria</taxon>
        <taxon>Pseudomonadati</taxon>
        <taxon>Pseudomonadota</taxon>
        <taxon>Alphaproteobacteria</taxon>
        <taxon>Acetobacterales</taxon>
        <taxon>Acetobacteraceae</taxon>
        <taxon>Gluconobacter</taxon>
    </lineage>
</organism>
<protein>
    <submittedName>
        <fullName evidence="1">Putative transcriptional regulator</fullName>
    </submittedName>
</protein>
<accession>Q5HXY1</accession>
<gene>
    <name evidence="1" type="ordered locus">GOX2556</name>
</gene>
<sequence length="117" mass="12685">MTARIGKTNRLSIIDVMSPPRMTAAIGPSISRPGAFISTARGASPSAVTSDVMSTGTTRSLAPRSAVVTPHVRALLEIRYDRFSRGFERDSKAGCGRQHNEAAWPELHARRNAIRLI</sequence>
<proteinExistence type="predicted"/>
<dbReference type="Proteomes" id="UP000006375">
    <property type="component" value="Plasmid pGOX1"/>
</dbReference>
<geneLocation type="plasmid" evidence="1 2">
    <name>pGOX1</name>
</geneLocation>
<evidence type="ECO:0000313" key="2">
    <source>
        <dbReference type="Proteomes" id="UP000006375"/>
    </source>
</evidence>
<keyword evidence="2" id="KW-1185">Reference proteome</keyword>
<dbReference type="EMBL" id="CP000004">
    <property type="protein sequence ID" value="AAW59622.1"/>
    <property type="molecule type" value="Genomic_DNA"/>
</dbReference>
<dbReference type="HOGENOM" id="CLU_2081478_0_0_5"/>
<reference evidence="1 2" key="1">
    <citation type="journal article" date="2005" name="Nat. Biotechnol.">
        <title>Complete genome sequence of the acetic acid bacterium Gluconobacter oxydans.</title>
        <authorList>
            <person name="Prust C."/>
            <person name="Hoffmeister M."/>
            <person name="Liesegang H."/>
            <person name="Wiezer A."/>
            <person name="Fricke W.F."/>
            <person name="Ehrenreich A."/>
            <person name="Gottschalk G."/>
            <person name="Deppenmeier U."/>
        </authorList>
    </citation>
    <scope>NUCLEOTIDE SEQUENCE [LARGE SCALE GENOMIC DNA]</scope>
    <source>
        <strain evidence="2">621H</strain>
        <plasmid evidence="2">Plasmid pGOX1</plasmid>
    </source>
</reference>